<keyword evidence="2" id="KW-0732">Signal</keyword>
<dbReference type="Pfam" id="PF13462">
    <property type="entry name" value="Thioredoxin_4"/>
    <property type="match status" value="1"/>
</dbReference>
<protein>
    <submittedName>
        <fullName evidence="8">DsbA family protein</fullName>
    </submittedName>
</protein>
<sequence>MTDSKNSYQASSAGTPNNYLVMTLMGLLVIASFVIGMLWTKTKTPSAPQGQQAAAVDDKTIRSVLELNDSDHVRGKADSDLVLIEYSDFSCPYCQSYHPNVKAAIEQAGDVAYVYRHFPLPSIHPNAQKQAEASECAAKIGGNEAFWKYADAIFSTKSGTQEQLITLALEQGLDEGSFTSCLTSGETAKKVSSDQENGLKIGIRGTPSSFVINTKTGDFEQIGGAASTETVLQAIEKVR</sequence>
<dbReference type="PANTHER" id="PTHR13887">
    <property type="entry name" value="GLUTATHIONE S-TRANSFERASE KAPPA"/>
    <property type="match status" value="1"/>
</dbReference>
<dbReference type="SUPFAM" id="SSF52833">
    <property type="entry name" value="Thioredoxin-like"/>
    <property type="match status" value="1"/>
</dbReference>
<keyword evidence="6" id="KW-0812">Transmembrane</keyword>
<dbReference type="Gene3D" id="3.40.30.10">
    <property type="entry name" value="Glutaredoxin"/>
    <property type="match status" value="1"/>
</dbReference>
<keyword evidence="4" id="KW-1015">Disulfide bond</keyword>
<evidence type="ECO:0000256" key="3">
    <source>
        <dbReference type="ARBA" id="ARBA00023002"/>
    </source>
</evidence>
<evidence type="ECO:0000259" key="7">
    <source>
        <dbReference type="PROSITE" id="PS51352"/>
    </source>
</evidence>
<name>A0A955IVX7_UNCKA</name>
<reference evidence="8" key="1">
    <citation type="submission" date="2020-04" db="EMBL/GenBank/DDBJ databases">
        <authorList>
            <person name="Zhang T."/>
        </authorList>
    </citation>
    <scope>NUCLEOTIDE SEQUENCE</scope>
    <source>
        <strain evidence="8">HKST-UBA80</strain>
    </source>
</reference>
<evidence type="ECO:0000313" key="9">
    <source>
        <dbReference type="Proteomes" id="UP000714817"/>
    </source>
</evidence>
<keyword evidence="6" id="KW-1133">Transmembrane helix</keyword>
<dbReference type="GO" id="GO:0016491">
    <property type="term" value="F:oxidoreductase activity"/>
    <property type="evidence" value="ECO:0007669"/>
    <property type="project" value="UniProtKB-KW"/>
</dbReference>
<evidence type="ECO:0000256" key="5">
    <source>
        <dbReference type="ARBA" id="ARBA00023284"/>
    </source>
</evidence>
<keyword evidence="6" id="KW-0472">Membrane</keyword>
<dbReference type="AlphaFoldDB" id="A0A955IVX7"/>
<dbReference type="InterPro" id="IPR012336">
    <property type="entry name" value="Thioredoxin-like_fold"/>
</dbReference>
<dbReference type="InterPro" id="IPR013766">
    <property type="entry name" value="Thioredoxin_domain"/>
</dbReference>
<dbReference type="Proteomes" id="UP000714817">
    <property type="component" value="Unassembled WGS sequence"/>
</dbReference>
<dbReference type="EMBL" id="JAGQNY010000002">
    <property type="protein sequence ID" value="MCA9301864.1"/>
    <property type="molecule type" value="Genomic_DNA"/>
</dbReference>
<reference evidence="8" key="2">
    <citation type="journal article" date="2021" name="Microbiome">
        <title>Successional dynamics and alternative stable states in a saline activated sludge microbial community over 9 years.</title>
        <authorList>
            <person name="Wang Y."/>
            <person name="Ye J."/>
            <person name="Ju F."/>
            <person name="Liu L."/>
            <person name="Boyd J.A."/>
            <person name="Deng Y."/>
            <person name="Parks D.H."/>
            <person name="Jiang X."/>
            <person name="Yin X."/>
            <person name="Woodcroft B.J."/>
            <person name="Tyson G.W."/>
            <person name="Hugenholtz P."/>
            <person name="Polz M.F."/>
            <person name="Zhang T."/>
        </authorList>
    </citation>
    <scope>NUCLEOTIDE SEQUENCE</scope>
    <source>
        <strain evidence="8">HKST-UBA80</strain>
    </source>
</reference>
<evidence type="ECO:0000256" key="4">
    <source>
        <dbReference type="ARBA" id="ARBA00023157"/>
    </source>
</evidence>
<gene>
    <name evidence="8" type="ORF">KDA10_00665</name>
</gene>
<evidence type="ECO:0000313" key="8">
    <source>
        <dbReference type="EMBL" id="MCA9301864.1"/>
    </source>
</evidence>
<evidence type="ECO:0000256" key="2">
    <source>
        <dbReference type="ARBA" id="ARBA00022729"/>
    </source>
</evidence>
<organism evidence="8 9">
    <name type="scientific">candidate division WWE3 bacterium</name>
    <dbReference type="NCBI Taxonomy" id="2053526"/>
    <lineage>
        <taxon>Bacteria</taxon>
        <taxon>Katanobacteria</taxon>
    </lineage>
</organism>
<dbReference type="InterPro" id="IPR036249">
    <property type="entry name" value="Thioredoxin-like_sf"/>
</dbReference>
<dbReference type="PROSITE" id="PS51352">
    <property type="entry name" value="THIOREDOXIN_2"/>
    <property type="match status" value="1"/>
</dbReference>
<dbReference type="PANTHER" id="PTHR13887:SF14">
    <property type="entry name" value="DISULFIDE BOND FORMATION PROTEIN D"/>
    <property type="match status" value="1"/>
</dbReference>
<comment type="similarity">
    <text evidence="1">Belongs to the thioredoxin family. DsbA subfamily.</text>
</comment>
<feature type="domain" description="Thioredoxin" evidence="7">
    <location>
        <begin position="47"/>
        <end position="239"/>
    </location>
</feature>
<proteinExistence type="inferred from homology"/>
<accession>A0A955IVX7</accession>
<keyword evidence="5" id="KW-0676">Redox-active center</keyword>
<comment type="caution">
    <text evidence="8">The sequence shown here is derived from an EMBL/GenBank/DDBJ whole genome shotgun (WGS) entry which is preliminary data.</text>
</comment>
<feature type="transmembrane region" description="Helical" evidence="6">
    <location>
        <begin position="20"/>
        <end position="39"/>
    </location>
</feature>
<evidence type="ECO:0000256" key="6">
    <source>
        <dbReference type="SAM" id="Phobius"/>
    </source>
</evidence>
<keyword evidence="3" id="KW-0560">Oxidoreductase</keyword>
<evidence type="ECO:0000256" key="1">
    <source>
        <dbReference type="ARBA" id="ARBA00005791"/>
    </source>
</evidence>